<dbReference type="AlphaFoldDB" id="A0A0E9VRC4"/>
<organism evidence="1">
    <name type="scientific">Anguilla anguilla</name>
    <name type="common">European freshwater eel</name>
    <name type="synonym">Muraena anguilla</name>
    <dbReference type="NCBI Taxonomy" id="7936"/>
    <lineage>
        <taxon>Eukaryota</taxon>
        <taxon>Metazoa</taxon>
        <taxon>Chordata</taxon>
        <taxon>Craniata</taxon>
        <taxon>Vertebrata</taxon>
        <taxon>Euteleostomi</taxon>
        <taxon>Actinopterygii</taxon>
        <taxon>Neopterygii</taxon>
        <taxon>Teleostei</taxon>
        <taxon>Anguilliformes</taxon>
        <taxon>Anguillidae</taxon>
        <taxon>Anguilla</taxon>
    </lineage>
</organism>
<protein>
    <submittedName>
        <fullName evidence="1">Uncharacterized protein</fullName>
    </submittedName>
</protein>
<dbReference type="EMBL" id="GBXM01028015">
    <property type="protein sequence ID" value="JAH80562.1"/>
    <property type="molecule type" value="Transcribed_RNA"/>
</dbReference>
<proteinExistence type="predicted"/>
<name>A0A0E9VRC4_ANGAN</name>
<accession>A0A0E9VRC4</accession>
<evidence type="ECO:0000313" key="1">
    <source>
        <dbReference type="EMBL" id="JAH80562.1"/>
    </source>
</evidence>
<sequence>MLVQFCMSRKTGSPHLQSGRARLMQSVAYIIRMDVISANSACVIGEEASH</sequence>
<reference evidence="1" key="2">
    <citation type="journal article" date="2015" name="Fish Shellfish Immunol.">
        <title>Early steps in the European eel (Anguilla anguilla)-Vibrio vulnificus interaction in the gills: Role of the RtxA13 toxin.</title>
        <authorList>
            <person name="Callol A."/>
            <person name="Pajuelo D."/>
            <person name="Ebbesson L."/>
            <person name="Teles M."/>
            <person name="MacKenzie S."/>
            <person name="Amaro C."/>
        </authorList>
    </citation>
    <scope>NUCLEOTIDE SEQUENCE</scope>
</reference>
<reference evidence="1" key="1">
    <citation type="submission" date="2014-11" db="EMBL/GenBank/DDBJ databases">
        <authorList>
            <person name="Amaro Gonzalez C."/>
        </authorList>
    </citation>
    <scope>NUCLEOTIDE SEQUENCE</scope>
</reference>